<feature type="domain" description="DUF8202" evidence="1">
    <location>
        <begin position="223"/>
        <end position="395"/>
    </location>
</feature>
<dbReference type="EMBL" id="PDUD01000002">
    <property type="protein sequence ID" value="PHN08262.1"/>
    <property type="molecule type" value="Genomic_DNA"/>
</dbReference>
<reference evidence="2 3" key="1">
    <citation type="submission" date="2017-10" db="EMBL/GenBank/DDBJ databases">
        <title>The draft genome sequence of Lewinella nigricans NBRC 102662.</title>
        <authorList>
            <person name="Wang K."/>
        </authorList>
    </citation>
    <scope>NUCLEOTIDE SEQUENCE [LARGE SCALE GENOMIC DNA]</scope>
    <source>
        <strain evidence="2 3">NBRC 102662</strain>
    </source>
</reference>
<protein>
    <recommendedName>
        <fullName evidence="1">DUF8202 domain-containing protein</fullName>
    </recommendedName>
</protein>
<organism evidence="2 3">
    <name type="scientific">Flavilitoribacter nigricans (strain ATCC 23147 / DSM 23189 / NBRC 102662 / NCIMB 1420 / SS-2)</name>
    <name type="common">Lewinella nigricans</name>
    <dbReference type="NCBI Taxonomy" id="1122177"/>
    <lineage>
        <taxon>Bacteria</taxon>
        <taxon>Pseudomonadati</taxon>
        <taxon>Bacteroidota</taxon>
        <taxon>Saprospiria</taxon>
        <taxon>Saprospirales</taxon>
        <taxon>Lewinellaceae</taxon>
        <taxon>Flavilitoribacter</taxon>
    </lineage>
</organism>
<comment type="caution">
    <text evidence="2">The sequence shown here is derived from an EMBL/GenBank/DDBJ whole genome shotgun (WGS) entry which is preliminary data.</text>
</comment>
<accession>A0A2D0NID7</accession>
<dbReference type="Pfam" id="PF26628">
    <property type="entry name" value="DUF8202"/>
    <property type="match status" value="1"/>
</dbReference>
<gene>
    <name evidence="2" type="ORF">CRP01_02770</name>
</gene>
<keyword evidence="3" id="KW-1185">Reference proteome</keyword>
<dbReference type="AlphaFoldDB" id="A0A2D0NID7"/>
<dbReference type="RefSeq" id="WP_099148464.1">
    <property type="nucleotide sequence ID" value="NZ_PDUD01000002.1"/>
</dbReference>
<dbReference type="NCBIfam" id="TIGR04183">
    <property type="entry name" value="Por_Secre_tail"/>
    <property type="match status" value="1"/>
</dbReference>
<dbReference type="InterPro" id="IPR026444">
    <property type="entry name" value="Secre_tail"/>
</dbReference>
<evidence type="ECO:0000313" key="3">
    <source>
        <dbReference type="Proteomes" id="UP000223913"/>
    </source>
</evidence>
<dbReference type="Proteomes" id="UP000223913">
    <property type="component" value="Unassembled WGS sequence"/>
</dbReference>
<name>A0A2D0NID7_FLAN2</name>
<proteinExistence type="predicted"/>
<dbReference type="InterPro" id="IPR058515">
    <property type="entry name" value="DUF8202"/>
</dbReference>
<evidence type="ECO:0000313" key="2">
    <source>
        <dbReference type="EMBL" id="PHN08262.1"/>
    </source>
</evidence>
<evidence type="ECO:0000259" key="1">
    <source>
        <dbReference type="Pfam" id="PF26628"/>
    </source>
</evidence>
<dbReference type="OrthoDB" id="2582440at2"/>
<sequence length="676" mass="76564">MKCYTCLHPSIKVQGFLFTVGSYLLCFLFCLLAQSGLFAQAIYPGGVHTPKLWYAAESTADGEIIWKDILSGEVISRQKENAESWLNFNPAFTFDREFPGLNLPATVIQPEKWTLFTTYQPRDTFNEQSIWSFSRAGITEGILTTHRMADLRQFEYLNFSHPQHNYPRVSTYLHHRGKEAGTSQSEISFQLARKPHDRQLPVNSFTGKMPEIILYERVLSPEERQRVASYLSIKYGTHLAPEQELDYLNASGQVLLSPANSDDFRYRVTGIGRDDLSGLYQRQSTSSYAPGLLTVGLDEITDQNTSGIRILPDQNFLLWADNNAPLEPAEKQVLQPTTLLRQWQAQVTGNWSDQSVALAFDTHQLRTPAGPEETYWLVVDRSARGNFGGIASVDYYPLYRLWADGRAHFRDIRWDTDGSGQDVFTLATGPELFVQAEMDAPNCFPAENGNLRLKAVGGRAPYQFQLRRNDQLVVEWTGQTAEILEIPDLPADAYELLLSDADGKHYRETFYFQSADAPEISLAGVYQLPADQPLFLDASLASTTDLTYTWQLPDGTTHHSPQISITQAGEYILLIDRNACISRQRFRVEPAPRGNFRRVELFPNPSSDGHFRARVHLEHSAELHWSVFSPDGRLLLQREHRGGDYYHTGAQLSGKGTYLIRFSSQNDQLTIPFIVQ</sequence>